<dbReference type="RefSeq" id="WP_161718070.1">
    <property type="nucleotide sequence ID" value="NZ_JAAAPO010000003.1"/>
</dbReference>
<evidence type="ECO:0000313" key="2">
    <source>
        <dbReference type="Proteomes" id="UP000753724"/>
    </source>
</evidence>
<dbReference type="EMBL" id="JAAAPO010000003">
    <property type="protein sequence ID" value="NBC36722.1"/>
    <property type="molecule type" value="Genomic_DNA"/>
</dbReference>
<sequence>MRTRARICASKRRYATYAEALAAALEADIILRPYGCERCRAYHLTSRTKGKRIPRAHHGA</sequence>
<evidence type="ECO:0000313" key="1">
    <source>
        <dbReference type="EMBL" id="NBC36722.1"/>
    </source>
</evidence>
<dbReference type="Proteomes" id="UP000753724">
    <property type="component" value="Unassembled WGS sequence"/>
</dbReference>
<reference evidence="2" key="1">
    <citation type="submission" date="2020-01" db="EMBL/GenBank/DDBJ databases">
        <title>Sphingomonas sp. strain CSW-10.</title>
        <authorList>
            <person name="Chen W.-M."/>
        </authorList>
    </citation>
    <scope>NUCLEOTIDE SEQUENCE [LARGE SCALE GENOMIC DNA]</scope>
    <source>
        <strain evidence="2">FSY-8</strain>
    </source>
</reference>
<organism evidence="1 2">
    <name type="scientific">Novosphingobium ovatum</name>
    <dbReference type="NCBI Taxonomy" id="1908523"/>
    <lineage>
        <taxon>Bacteria</taxon>
        <taxon>Pseudomonadati</taxon>
        <taxon>Pseudomonadota</taxon>
        <taxon>Alphaproteobacteria</taxon>
        <taxon>Sphingomonadales</taxon>
        <taxon>Sphingomonadaceae</taxon>
        <taxon>Novosphingobium</taxon>
    </lineage>
</organism>
<keyword evidence="2" id="KW-1185">Reference proteome</keyword>
<gene>
    <name evidence="1" type="ORF">GTZ99_09145</name>
</gene>
<accession>A0ABW9XE49</accession>
<proteinExistence type="predicted"/>
<comment type="caution">
    <text evidence="1">The sequence shown here is derived from an EMBL/GenBank/DDBJ whole genome shotgun (WGS) entry which is preliminary data.</text>
</comment>
<protein>
    <submittedName>
        <fullName evidence="1">Uncharacterized protein</fullName>
    </submittedName>
</protein>
<name>A0ABW9XE49_9SPHN</name>